<comment type="caution">
    <text evidence="7">The sequence shown here is derived from an EMBL/GenBank/DDBJ whole genome shotgun (WGS) entry which is preliminary data.</text>
</comment>
<dbReference type="AlphaFoldDB" id="A0A2T6BJB6"/>
<dbReference type="GO" id="GO:0005886">
    <property type="term" value="C:plasma membrane"/>
    <property type="evidence" value="ECO:0007669"/>
    <property type="project" value="InterPro"/>
</dbReference>
<evidence type="ECO:0000256" key="5">
    <source>
        <dbReference type="SAM" id="SignalP"/>
    </source>
</evidence>
<comment type="subcellular location">
    <subcellularLocation>
        <location evidence="1">Membrane</location>
        <topology evidence="1">Single-pass membrane protein</topology>
    </subcellularLocation>
</comment>
<dbReference type="InterPro" id="IPR007452">
    <property type="entry name" value="TamB_C"/>
</dbReference>
<keyword evidence="2" id="KW-0812">Transmembrane</keyword>
<keyword evidence="5" id="KW-0732">Signal</keyword>
<evidence type="ECO:0000259" key="6">
    <source>
        <dbReference type="Pfam" id="PF04357"/>
    </source>
</evidence>
<dbReference type="EMBL" id="QBKS01000001">
    <property type="protein sequence ID" value="PTX56145.1"/>
    <property type="molecule type" value="Genomic_DNA"/>
</dbReference>
<evidence type="ECO:0000256" key="2">
    <source>
        <dbReference type="ARBA" id="ARBA00022692"/>
    </source>
</evidence>
<organism evidence="7 8">
    <name type="scientific">Litoreibacter ponti</name>
    <dbReference type="NCBI Taxonomy" id="1510457"/>
    <lineage>
        <taxon>Bacteria</taxon>
        <taxon>Pseudomonadati</taxon>
        <taxon>Pseudomonadota</taxon>
        <taxon>Alphaproteobacteria</taxon>
        <taxon>Rhodobacterales</taxon>
        <taxon>Roseobacteraceae</taxon>
        <taxon>Litoreibacter</taxon>
    </lineage>
</organism>
<gene>
    <name evidence="7" type="ORF">C8N43_0796</name>
</gene>
<feature type="domain" description="Translocation and assembly module TamB C-terminal" evidence="6">
    <location>
        <begin position="912"/>
        <end position="1263"/>
    </location>
</feature>
<sequence>MRVWGLLLAAMVALWTGFVAAQQLAEDLSGESDRGFVAGLLEGALGGEGRTVRVEGFEGALSSTAQIARITIADDQGVWLELREIEMVWTRSALLRGRIEIDALTVAEAILSRPPQAPPSDMPSPEAQGFSLPNLPVSVEIERVEIGRIALGAPILGAEAEMTLAASARLADGSGAAQIDARRIDGQAGNFALNASFDAGSEAVVIDLQLDEAADGLVARSLNLPGRPSVRLAVQGEGPLDDLQTEIALDTNDEPRLRGAVTLTGRGDGGRSFEADLSGNLAPLFPSAYQPFFGDTVALAAEGAQDGAGALTLDALRFETGATELDGALALSPDYWPTRFDMQGRIGAPNGGPLLLPFGESPIRIEAARLSVAHDNAQSEAWTAEVTVDQLDTAAVVAGEVQITAEGTLDDISAPQSGVTGAVQLAASDVAFEDAAVQSAVGAQVQGRFDVAYREGAPVQITGLELSGDQYGLTGEVLVAGLDAEFETRFDTTLQARDLARFAPLAGVDLRGAAEAQLDGRVDAGGAFEIAVKAATRELGVGIAQADAVLAGQTTLVMDAVRDAAGTRVPRLDITNRQLALTATADIVTDATTAEFDLRLPDASVIDPQLEGTVRLTGGASQAPEGWSIRADGTGPFDATVEVDGRVTGAEPAVDFSARLPDIAPLAPGYTGAASVSGRATQNDAGWSVDTQITGPYGLNGEVAGQVTGLNTPDIRYALRLPNVRPLVSSVNGAATVEGTAQAQGEAIVVNASLSGPYGSSARVSGPVTGPAPQVEFSASVPDVGPFGVPLRGALDVDGRAVQQGASWRIDTRMRGLGGTDASVSGTVGGGAMALSANGSAPLALAGPFIAPRSLAGQAQFDLRLDGAPGLQGLSGTVTTQGARLSAPTFAVALEGIDARIGLSGGQAQLDISGAVSTGGQITLRGPVDLTGGMRAALTARLEAVRLVDPTLYETVLQGQVRVEGPLSGGAQISGQIGVGETNIVVPSASTSGFAIVPEIIHQGAPPAVRQTIARAGLDGNGEDAGEGGAGPDYGLNIVINAPSRIFVRGRGLDAEMGGRLTLRGTTNNLISAGRFSLVRGRLDVLGKRFVLDEGSVDLQGQLDPFLRFAATTNTSVGTATVLIEGPASEPRVRFVSSPEAPQDEVLAQIFFGREASQLSAFQALQLASAVATLAGEGGEGVISKLRRGFNLDDLDVTTDAEGNTGLRVGKYLSDNVYSQVTVGDTNTAGVSLNIDLAPNLTASGRVKSDGDTSIGIYFGKDY</sequence>
<evidence type="ECO:0000313" key="8">
    <source>
        <dbReference type="Proteomes" id="UP000243978"/>
    </source>
</evidence>
<evidence type="ECO:0000313" key="7">
    <source>
        <dbReference type="EMBL" id="PTX56145.1"/>
    </source>
</evidence>
<reference evidence="7 8" key="1">
    <citation type="submission" date="2018-04" db="EMBL/GenBank/DDBJ databases">
        <title>Genomic Encyclopedia of Archaeal and Bacterial Type Strains, Phase II (KMG-II): from individual species to whole genera.</title>
        <authorList>
            <person name="Goeker M."/>
        </authorList>
    </citation>
    <scope>NUCLEOTIDE SEQUENCE [LARGE SCALE GENOMIC DNA]</scope>
    <source>
        <strain evidence="7 8">DSM 100977</strain>
    </source>
</reference>
<evidence type="ECO:0000256" key="3">
    <source>
        <dbReference type="ARBA" id="ARBA00022989"/>
    </source>
</evidence>
<feature type="signal peptide" evidence="5">
    <location>
        <begin position="1"/>
        <end position="21"/>
    </location>
</feature>
<dbReference type="OrthoDB" id="7784409at2"/>
<dbReference type="PANTHER" id="PTHR36985">
    <property type="entry name" value="TRANSLOCATION AND ASSEMBLY MODULE SUBUNIT TAMB"/>
    <property type="match status" value="1"/>
</dbReference>
<protein>
    <submittedName>
        <fullName evidence="7">Autotransporter secretion inner membrane protein TamB</fullName>
    </submittedName>
</protein>
<proteinExistence type="predicted"/>
<evidence type="ECO:0000256" key="1">
    <source>
        <dbReference type="ARBA" id="ARBA00004167"/>
    </source>
</evidence>
<keyword evidence="4" id="KW-0472">Membrane</keyword>
<keyword evidence="8" id="KW-1185">Reference proteome</keyword>
<dbReference type="RefSeq" id="WP_107844367.1">
    <property type="nucleotide sequence ID" value="NZ_QBKS01000001.1"/>
</dbReference>
<keyword evidence="3" id="KW-1133">Transmembrane helix</keyword>
<name>A0A2T6BJB6_9RHOB</name>
<accession>A0A2T6BJB6</accession>
<dbReference type="Pfam" id="PF04357">
    <property type="entry name" value="TamB"/>
    <property type="match status" value="1"/>
</dbReference>
<feature type="chain" id="PRO_5015682005" evidence="5">
    <location>
        <begin position="22"/>
        <end position="1263"/>
    </location>
</feature>
<evidence type="ECO:0000256" key="4">
    <source>
        <dbReference type="ARBA" id="ARBA00023136"/>
    </source>
</evidence>
<dbReference type="GO" id="GO:0097347">
    <property type="term" value="C:TAM protein secretion complex"/>
    <property type="evidence" value="ECO:0007669"/>
    <property type="project" value="TreeGrafter"/>
</dbReference>
<dbReference type="PANTHER" id="PTHR36985:SF1">
    <property type="entry name" value="TRANSLOCATION AND ASSEMBLY MODULE SUBUNIT TAMB"/>
    <property type="match status" value="1"/>
</dbReference>
<dbReference type="GO" id="GO:0009306">
    <property type="term" value="P:protein secretion"/>
    <property type="evidence" value="ECO:0007669"/>
    <property type="project" value="InterPro"/>
</dbReference>
<dbReference type="Proteomes" id="UP000243978">
    <property type="component" value="Unassembled WGS sequence"/>
</dbReference>